<organism evidence="1 2">
    <name type="scientific">Ophiobolus disseminans</name>
    <dbReference type="NCBI Taxonomy" id="1469910"/>
    <lineage>
        <taxon>Eukaryota</taxon>
        <taxon>Fungi</taxon>
        <taxon>Dikarya</taxon>
        <taxon>Ascomycota</taxon>
        <taxon>Pezizomycotina</taxon>
        <taxon>Dothideomycetes</taxon>
        <taxon>Pleosporomycetidae</taxon>
        <taxon>Pleosporales</taxon>
        <taxon>Pleosporineae</taxon>
        <taxon>Phaeosphaeriaceae</taxon>
        <taxon>Ophiobolus</taxon>
    </lineage>
</organism>
<gene>
    <name evidence="1" type="ORF">CC86DRAFT_446197</name>
</gene>
<reference evidence="1" key="1">
    <citation type="journal article" date="2020" name="Stud. Mycol.">
        <title>101 Dothideomycetes genomes: a test case for predicting lifestyles and emergence of pathogens.</title>
        <authorList>
            <person name="Haridas S."/>
            <person name="Albert R."/>
            <person name="Binder M."/>
            <person name="Bloem J."/>
            <person name="Labutti K."/>
            <person name="Salamov A."/>
            <person name="Andreopoulos B."/>
            <person name="Baker S."/>
            <person name="Barry K."/>
            <person name="Bills G."/>
            <person name="Bluhm B."/>
            <person name="Cannon C."/>
            <person name="Castanera R."/>
            <person name="Culley D."/>
            <person name="Daum C."/>
            <person name="Ezra D."/>
            <person name="Gonzalez J."/>
            <person name="Henrissat B."/>
            <person name="Kuo A."/>
            <person name="Liang C."/>
            <person name="Lipzen A."/>
            <person name="Lutzoni F."/>
            <person name="Magnuson J."/>
            <person name="Mondo S."/>
            <person name="Nolan M."/>
            <person name="Ohm R."/>
            <person name="Pangilinan J."/>
            <person name="Park H.-J."/>
            <person name="Ramirez L."/>
            <person name="Alfaro M."/>
            <person name="Sun H."/>
            <person name="Tritt A."/>
            <person name="Yoshinaga Y."/>
            <person name="Zwiers L.-H."/>
            <person name="Turgeon B."/>
            <person name="Goodwin S."/>
            <person name="Spatafora J."/>
            <person name="Crous P."/>
            <person name="Grigoriev I."/>
        </authorList>
    </citation>
    <scope>NUCLEOTIDE SEQUENCE</scope>
    <source>
        <strain evidence="1">CBS 113818</strain>
    </source>
</reference>
<sequence length="366" mass="41758">MAPAQPSFFRFRDPPGEIRNKVYHELLCVFEPRPTTMDPSNVITFAPARHDIDTSILRTSKAIYREAYDVLMKTKRFVTITSARGLPVRFILNDLQVPVVTLDKHTADKFKGYVQTVSITVAPLLAEHKPATGTPLLRDFFSETTQKGLLAPFRKQLRGYKAVKIQGYVNKDLATAVRSGMSQDRWSDYKQILADFRAAKEQGSQLFQQRRPDDGCLIWQDAAVDIEKIPASTSWPILVERGGEPFISQLAELYFLTRLNVAHVKITAMQKSTYAYYEGIMAEDTLTMATRSLNEDYWMRGYKYRLSDRHLAKMRYRFALVIRLQGEPGTADRALSHIEGALRLQPGDAAIVREKDNILAWTRQGY</sequence>
<proteinExistence type="predicted"/>
<protein>
    <submittedName>
        <fullName evidence="1">Uncharacterized protein</fullName>
    </submittedName>
</protein>
<dbReference type="EMBL" id="MU006226">
    <property type="protein sequence ID" value="KAF2826498.1"/>
    <property type="molecule type" value="Genomic_DNA"/>
</dbReference>
<dbReference type="AlphaFoldDB" id="A0A6A7A0T7"/>
<accession>A0A6A7A0T7</accession>
<evidence type="ECO:0000313" key="2">
    <source>
        <dbReference type="Proteomes" id="UP000799424"/>
    </source>
</evidence>
<name>A0A6A7A0T7_9PLEO</name>
<dbReference type="Proteomes" id="UP000799424">
    <property type="component" value="Unassembled WGS sequence"/>
</dbReference>
<dbReference type="OrthoDB" id="5229512at2759"/>
<evidence type="ECO:0000313" key="1">
    <source>
        <dbReference type="EMBL" id="KAF2826498.1"/>
    </source>
</evidence>
<keyword evidence="2" id="KW-1185">Reference proteome</keyword>